<sequence>MIAVIVTSNFVCIMPSTTRALIKLTVRDWLQKRNFRQVSQITQDLEDISKAMRFALYLSSRYFRTTLVKILRQRMVARDVRH</sequence>
<dbReference type="Proteomes" id="UP000887565">
    <property type="component" value="Unplaced"/>
</dbReference>
<dbReference type="AlphaFoldDB" id="A0A915HQ52"/>
<proteinExistence type="predicted"/>
<organism evidence="1 2">
    <name type="scientific">Romanomermis culicivorax</name>
    <name type="common">Nematode worm</name>
    <dbReference type="NCBI Taxonomy" id="13658"/>
    <lineage>
        <taxon>Eukaryota</taxon>
        <taxon>Metazoa</taxon>
        <taxon>Ecdysozoa</taxon>
        <taxon>Nematoda</taxon>
        <taxon>Enoplea</taxon>
        <taxon>Dorylaimia</taxon>
        <taxon>Mermithida</taxon>
        <taxon>Mermithoidea</taxon>
        <taxon>Mermithidae</taxon>
        <taxon>Romanomermis</taxon>
    </lineage>
</organism>
<evidence type="ECO:0000313" key="1">
    <source>
        <dbReference type="Proteomes" id="UP000887565"/>
    </source>
</evidence>
<dbReference type="WBParaSite" id="nRc.2.0.1.t03482-RA">
    <property type="protein sequence ID" value="nRc.2.0.1.t03482-RA"/>
    <property type="gene ID" value="nRc.2.0.1.g03482"/>
</dbReference>
<reference evidence="2" key="1">
    <citation type="submission" date="2022-11" db="UniProtKB">
        <authorList>
            <consortium name="WormBaseParasite"/>
        </authorList>
    </citation>
    <scope>IDENTIFICATION</scope>
</reference>
<keyword evidence="1" id="KW-1185">Reference proteome</keyword>
<evidence type="ECO:0000313" key="2">
    <source>
        <dbReference type="WBParaSite" id="nRc.2.0.1.t03482-RA"/>
    </source>
</evidence>
<name>A0A915HQ52_ROMCU</name>
<accession>A0A915HQ52</accession>
<protein>
    <submittedName>
        <fullName evidence="2">Uncharacterized protein</fullName>
    </submittedName>
</protein>